<proteinExistence type="predicted"/>
<feature type="compositionally biased region" description="Low complexity" evidence="1">
    <location>
        <begin position="195"/>
        <end position="210"/>
    </location>
</feature>
<comment type="caution">
    <text evidence="2">The sequence shown here is derived from an EMBL/GenBank/DDBJ whole genome shotgun (WGS) entry which is preliminary data.</text>
</comment>
<protein>
    <submittedName>
        <fullName evidence="2">Uncharacterized protein</fullName>
    </submittedName>
</protein>
<evidence type="ECO:0000256" key="1">
    <source>
        <dbReference type="SAM" id="MobiDB-lite"/>
    </source>
</evidence>
<feature type="region of interest" description="Disordered" evidence="1">
    <location>
        <begin position="229"/>
        <end position="268"/>
    </location>
</feature>
<gene>
    <name evidence="2" type="ORF">E4Z66_18955</name>
</gene>
<evidence type="ECO:0000313" key="3">
    <source>
        <dbReference type="Proteomes" id="UP000306602"/>
    </source>
</evidence>
<dbReference type="RefSeq" id="WP_136464661.1">
    <property type="nucleotide sequence ID" value="NZ_SRKY01000007.1"/>
</dbReference>
<feature type="region of interest" description="Disordered" evidence="1">
    <location>
        <begin position="191"/>
        <end position="210"/>
    </location>
</feature>
<evidence type="ECO:0000313" key="2">
    <source>
        <dbReference type="EMBL" id="THH34279.1"/>
    </source>
</evidence>
<organism evidence="2 3">
    <name type="scientific">Aliishimia ponticola</name>
    <dbReference type="NCBI Taxonomy" id="2499833"/>
    <lineage>
        <taxon>Bacteria</taxon>
        <taxon>Pseudomonadati</taxon>
        <taxon>Pseudomonadota</taxon>
        <taxon>Alphaproteobacteria</taxon>
        <taxon>Rhodobacterales</taxon>
        <taxon>Paracoccaceae</taxon>
        <taxon>Aliishimia</taxon>
    </lineage>
</organism>
<dbReference type="OrthoDB" id="7813151at2"/>
<name>A0A4S4N5C9_9RHOB</name>
<dbReference type="Proteomes" id="UP000306602">
    <property type="component" value="Unassembled WGS sequence"/>
</dbReference>
<sequence>MSDFTPFKKFHPATKDELARWSTFSRNTIGPVLTRLGVMPLGKRYPMIRIYAGLLGMTPDDQEDEDTLGAGLIRTSRVANMIGTSVDVLHAELRRTSNPYPPMFVFGPKRHMLLRAQVHQMLSSPRNDWHPIEIASDHAVPASRLARHLGVSEAKISAVLADKSNLPAHVIVRGSIHFVIADVKARLSEQLNSRPAPATQTPEAPAPLTAARPATAGPAVAGAPLFKRAIQRSTGHAQAAPDRTQSGPDAHRGDRAHTVCAEAKLSDT</sequence>
<keyword evidence="3" id="KW-1185">Reference proteome</keyword>
<accession>A0A4S4N5C9</accession>
<reference evidence="2 3" key="1">
    <citation type="submission" date="2019-04" db="EMBL/GenBank/DDBJ databases">
        <title>Shimia ponticola sp. nov., isolated from seawater.</title>
        <authorList>
            <person name="Kim Y.-O."/>
            <person name="Yoon J.-H."/>
        </authorList>
    </citation>
    <scope>NUCLEOTIDE SEQUENCE [LARGE SCALE GENOMIC DNA]</scope>
    <source>
        <strain evidence="2 3">MYP11</strain>
    </source>
</reference>
<dbReference type="AlphaFoldDB" id="A0A4S4N5C9"/>
<dbReference type="EMBL" id="SRKY01000007">
    <property type="protein sequence ID" value="THH34279.1"/>
    <property type="molecule type" value="Genomic_DNA"/>
</dbReference>